<dbReference type="PROSITE" id="PS50113">
    <property type="entry name" value="PAC"/>
    <property type="match status" value="1"/>
</dbReference>
<dbReference type="RefSeq" id="WP_245250554.1">
    <property type="nucleotide sequence ID" value="NZ_JAGGKC010000010.1"/>
</dbReference>
<accession>A0ABS4G3D1</accession>
<dbReference type="PROSITE" id="PS00675">
    <property type="entry name" value="SIGMA54_INTERACT_1"/>
    <property type="match status" value="1"/>
</dbReference>
<dbReference type="PROSITE" id="PS50045">
    <property type="entry name" value="SIGMA54_INTERACT_4"/>
    <property type="match status" value="1"/>
</dbReference>
<keyword evidence="4" id="KW-0805">Transcription regulation</keyword>
<keyword evidence="12" id="KW-1185">Reference proteome</keyword>
<dbReference type="SMART" id="SM00382">
    <property type="entry name" value="AAA"/>
    <property type="match status" value="1"/>
</dbReference>
<keyword evidence="2" id="KW-0058">Aromatic hydrocarbons catabolism</keyword>
<dbReference type="Gene3D" id="1.10.10.60">
    <property type="entry name" value="Homeodomain-like"/>
    <property type="match status" value="1"/>
</dbReference>
<dbReference type="InterPro" id="IPR025662">
    <property type="entry name" value="Sigma_54_int_dom_ATP-bd_1"/>
</dbReference>
<proteinExistence type="predicted"/>
<dbReference type="InterPro" id="IPR027417">
    <property type="entry name" value="P-loop_NTPase"/>
</dbReference>
<dbReference type="SUPFAM" id="SSF46689">
    <property type="entry name" value="Homeodomain-like"/>
    <property type="match status" value="1"/>
</dbReference>
<dbReference type="Gene3D" id="3.30.450.20">
    <property type="entry name" value="PAS domain"/>
    <property type="match status" value="1"/>
</dbReference>
<dbReference type="PANTHER" id="PTHR32071:SF57">
    <property type="entry name" value="C4-DICARBOXYLATE TRANSPORT TRANSCRIPTIONAL REGULATORY PROTEIN DCTD"/>
    <property type="match status" value="1"/>
</dbReference>
<gene>
    <name evidence="11" type="ORF">J2Z34_001511</name>
</gene>
<dbReference type="EMBL" id="JAGGKC010000010">
    <property type="protein sequence ID" value="MBP1919026.1"/>
    <property type="molecule type" value="Genomic_DNA"/>
</dbReference>
<feature type="domain" description="Sigma-54 factor interaction" evidence="8">
    <location>
        <begin position="204"/>
        <end position="426"/>
    </location>
</feature>
<feature type="domain" description="PAS" evidence="9">
    <location>
        <begin position="51"/>
        <end position="97"/>
    </location>
</feature>
<evidence type="ECO:0000256" key="3">
    <source>
        <dbReference type="ARBA" id="ARBA00022840"/>
    </source>
</evidence>
<keyword evidence="5" id="KW-0804">Transcription</keyword>
<dbReference type="PROSITE" id="PS00688">
    <property type="entry name" value="SIGMA54_INTERACT_3"/>
    <property type="match status" value="1"/>
</dbReference>
<evidence type="ECO:0000313" key="12">
    <source>
        <dbReference type="Proteomes" id="UP001519271"/>
    </source>
</evidence>
<dbReference type="Proteomes" id="UP001519271">
    <property type="component" value="Unassembled WGS sequence"/>
</dbReference>
<dbReference type="SMART" id="SM00091">
    <property type="entry name" value="PAS"/>
    <property type="match status" value="1"/>
</dbReference>
<dbReference type="SUPFAM" id="SSF55785">
    <property type="entry name" value="PYP-like sensor domain (PAS domain)"/>
    <property type="match status" value="1"/>
</dbReference>
<comment type="caution">
    <text evidence="11">The sequence shown here is derived from an EMBL/GenBank/DDBJ whole genome shotgun (WGS) entry which is preliminary data.</text>
</comment>
<dbReference type="Pfam" id="PF18024">
    <property type="entry name" value="HTH_50"/>
    <property type="match status" value="1"/>
</dbReference>
<dbReference type="Gene3D" id="3.40.50.300">
    <property type="entry name" value="P-loop containing nucleotide triphosphate hydrolases"/>
    <property type="match status" value="1"/>
</dbReference>
<dbReference type="CDD" id="cd00009">
    <property type="entry name" value="AAA"/>
    <property type="match status" value="1"/>
</dbReference>
<evidence type="ECO:0000256" key="6">
    <source>
        <dbReference type="ARBA" id="ARBA00029500"/>
    </source>
</evidence>
<sequence>MEDMSKVRRMMEDIESIMAIVRDSSESISGIGKAEELLIGIRNTYEDFTRNYLDFREIADNLYDGIYISNGKGDTLFINDAYVNTTGIRKEEVIGRNVGDIEKEGKLFRGSVTMQVIKSKKMVNSLGTIVRQNKEVLVTGRPIFDENGDIKLVVINNRDISDLKELETKVARLQVEGKMSNEEIRFLRQKQLTDKKGIFADRCMTDLIRLVDTVAPTDTTVLITGESGTGKEVIADRIYANSNRSEKPFIKVNCSAIPAELVESELFGYEAGAFTDASKQGKIGLFELAKDGTILLDEIGDMPLSIQSKLLRVLQQKEFIRVGGKKTIKIDVRVIASTNKDLKAAVKENRFREDLYYRLNVVPVLIPPLRERAEDLKALIAEFIDVNNRKYRKEVSLTPGAMKILHGYAWPGNIRELENFIERMVVITRKERIDIRDVSRMLGIEKSSDESDSLYDGIDLKEAVHNLEKEMIAAAIRKYGSTRKASEHLGIDQSTIVKKCKKIGLDLNKL</sequence>
<reference evidence="11 12" key="1">
    <citation type="submission" date="2021-03" db="EMBL/GenBank/DDBJ databases">
        <title>Genomic Encyclopedia of Type Strains, Phase IV (KMG-IV): sequencing the most valuable type-strain genomes for metagenomic binning, comparative biology and taxonomic classification.</title>
        <authorList>
            <person name="Goeker M."/>
        </authorList>
    </citation>
    <scope>NUCLEOTIDE SEQUENCE [LARGE SCALE GENOMIC DNA]</scope>
    <source>
        <strain evidence="11 12">DSM 6139</strain>
    </source>
</reference>
<name>A0ABS4G3D1_9CLOT</name>
<dbReference type="SUPFAM" id="SSF52540">
    <property type="entry name" value="P-loop containing nucleoside triphosphate hydrolases"/>
    <property type="match status" value="1"/>
</dbReference>
<evidence type="ECO:0000313" key="11">
    <source>
        <dbReference type="EMBL" id="MBP1919026.1"/>
    </source>
</evidence>
<protein>
    <recommendedName>
        <fullName evidence="6">HTH-type transcriptional regulatory protein TyrR</fullName>
    </recommendedName>
</protein>
<evidence type="ECO:0000259" key="10">
    <source>
        <dbReference type="PROSITE" id="PS50113"/>
    </source>
</evidence>
<evidence type="ECO:0000256" key="7">
    <source>
        <dbReference type="SAM" id="Coils"/>
    </source>
</evidence>
<dbReference type="InterPro" id="IPR030828">
    <property type="entry name" value="HTH_TyrR"/>
</dbReference>
<dbReference type="InterPro" id="IPR002078">
    <property type="entry name" value="Sigma_54_int"/>
</dbReference>
<dbReference type="InterPro" id="IPR025944">
    <property type="entry name" value="Sigma_54_int_dom_CS"/>
</dbReference>
<dbReference type="PROSITE" id="PS50112">
    <property type="entry name" value="PAS"/>
    <property type="match status" value="1"/>
</dbReference>
<evidence type="ECO:0000259" key="9">
    <source>
        <dbReference type="PROSITE" id="PS50112"/>
    </source>
</evidence>
<evidence type="ECO:0000259" key="8">
    <source>
        <dbReference type="PROSITE" id="PS50045"/>
    </source>
</evidence>
<dbReference type="Pfam" id="PF25601">
    <property type="entry name" value="AAA_lid_14"/>
    <property type="match status" value="1"/>
</dbReference>
<evidence type="ECO:0000256" key="5">
    <source>
        <dbReference type="ARBA" id="ARBA00023163"/>
    </source>
</evidence>
<dbReference type="Pfam" id="PF13426">
    <property type="entry name" value="PAS_9"/>
    <property type="match status" value="1"/>
</dbReference>
<dbReference type="InterPro" id="IPR003593">
    <property type="entry name" value="AAA+_ATPase"/>
</dbReference>
<feature type="domain" description="PAC" evidence="10">
    <location>
        <begin position="116"/>
        <end position="172"/>
    </location>
</feature>
<dbReference type="InterPro" id="IPR058031">
    <property type="entry name" value="AAA_lid_NorR"/>
</dbReference>
<dbReference type="NCBIfam" id="TIGR00229">
    <property type="entry name" value="sensory_box"/>
    <property type="match status" value="1"/>
</dbReference>
<dbReference type="Pfam" id="PF00158">
    <property type="entry name" value="Sigma54_activat"/>
    <property type="match status" value="1"/>
</dbReference>
<dbReference type="CDD" id="cd00130">
    <property type="entry name" value="PAS"/>
    <property type="match status" value="1"/>
</dbReference>
<evidence type="ECO:0000256" key="2">
    <source>
        <dbReference type="ARBA" id="ARBA00022797"/>
    </source>
</evidence>
<keyword evidence="3" id="KW-0067">ATP-binding</keyword>
<dbReference type="Gene3D" id="1.10.8.60">
    <property type="match status" value="1"/>
</dbReference>
<feature type="coiled-coil region" evidence="7">
    <location>
        <begin position="156"/>
        <end position="183"/>
    </location>
</feature>
<organism evidence="11 12">
    <name type="scientific">Youngiibacter multivorans</name>
    <dbReference type="NCBI Taxonomy" id="937251"/>
    <lineage>
        <taxon>Bacteria</taxon>
        <taxon>Bacillati</taxon>
        <taxon>Bacillota</taxon>
        <taxon>Clostridia</taxon>
        <taxon>Eubacteriales</taxon>
        <taxon>Clostridiaceae</taxon>
        <taxon>Youngiibacter</taxon>
    </lineage>
</organism>
<dbReference type="PANTHER" id="PTHR32071">
    <property type="entry name" value="TRANSCRIPTIONAL REGULATORY PROTEIN"/>
    <property type="match status" value="1"/>
</dbReference>
<keyword evidence="7" id="KW-0175">Coiled coil</keyword>
<dbReference type="InterPro" id="IPR035965">
    <property type="entry name" value="PAS-like_dom_sf"/>
</dbReference>
<keyword evidence="1" id="KW-0547">Nucleotide-binding</keyword>
<dbReference type="InterPro" id="IPR009057">
    <property type="entry name" value="Homeodomain-like_sf"/>
</dbReference>
<dbReference type="InterPro" id="IPR000700">
    <property type="entry name" value="PAS-assoc_C"/>
</dbReference>
<evidence type="ECO:0000256" key="1">
    <source>
        <dbReference type="ARBA" id="ARBA00022741"/>
    </source>
</evidence>
<dbReference type="InterPro" id="IPR000014">
    <property type="entry name" value="PAS"/>
</dbReference>
<evidence type="ECO:0000256" key="4">
    <source>
        <dbReference type="ARBA" id="ARBA00023015"/>
    </source>
</evidence>